<feature type="compositionally biased region" description="Basic and acidic residues" evidence="1">
    <location>
        <begin position="241"/>
        <end position="252"/>
    </location>
</feature>
<sequence length="298" mass="29927">MTLRRRALPVAALVVALGSSTAGMALAADTGAGVAGKPGPTAGKIKVVVVNGKDTGKGNDKSKGGDKGQPTKKPVDWAKVAAKLGVTEQQLQNALRDTKIWIGQTGVEPTPEVVIKHVAALLHKPEALVKEALAQTGILDPGGDKGKGGDKGGQPGQNVDWAKVAAKLGVTEQQLQNALRDTKVWIGQTGVEPTPEVFIKHLAALLHKPEALVKDALGPTGILDPGGSKPGDPKGGSPKPGDPKPGDPKPGDPKGGGPKPGDPKGGDPKPGDPKGGDPKPGDPQGGGTVKTPPAAPGK</sequence>
<evidence type="ECO:0000256" key="1">
    <source>
        <dbReference type="SAM" id="MobiDB-lite"/>
    </source>
</evidence>
<feature type="region of interest" description="Disordered" evidence="1">
    <location>
        <begin position="217"/>
        <end position="298"/>
    </location>
</feature>
<reference evidence="3 4" key="1">
    <citation type="journal article" date="2019" name="Int. J. Syst. Evol. Microbiol.">
        <title>The Global Catalogue of Microorganisms (GCM) 10K type strain sequencing project: providing services to taxonomists for standard genome sequencing and annotation.</title>
        <authorList>
            <consortium name="The Broad Institute Genomics Platform"/>
            <consortium name="The Broad Institute Genome Sequencing Center for Infectious Disease"/>
            <person name="Wu L."/>
            <person name="Ma J."/>
        </authorList>
    </citation>
    <scope>NUCLEOTIDE SEQUENCE [LARGE SCALE GENOMIC DNA]</scope>
    <source>
        <strain evidence="3 4">JCM 16014</strain>
    </source>
</reference>
<feature type="chain" id="PRO_5047041590" evidence="2">
    <location>
        <begin position="28"/>
        <end position="298"/>
    </location>
</feature>
<comment type="caution">
    <text evidence="3">The sequence shown here is derived from an EMBL/GenBank/DDBJ whole genome shotgun (WGS) entry which is preliminary data.</text>
</comment>
<organism evidence="3 4">
    <name type="scientific">Catenulispora yoronensis</name>
    <dbReference type="NCBI Taxonomy" id="450799"/>
    <lineage>
        <taxon>Bacteria</taxon>
        <taxon>Bacillati</taxon>
        <taxon>Actinomycetota</taxon>
        <taxon>Actinomycetes</taxon>
        <taxon>Catenulisporales</taxon>
        <taxon>Catenulisporaceae</taxon>
        <taxon>Catenulispora</taxon>
    </lineage>
</organism>
<gene>
    <name evidence="3" type="ORF">GCM10009839_56870</name>
</gene>
<name>A0ABN2UXF4_9ACTN</name>
<keyword evidence="4" id="KW-1185">Reference proteome</keyword>
<feature type="compositionally biased region" description="Basic and acidic residues" evidence="1">
    <location>
        <begin position="54"/>
        <end position="66"/>
    </location>
</feature>
<proteinExistence type="predicted"/>
<evidence type="ECO:0000256" key="2">
    <source>
        <dbReference type="SAM" id="SignalP"/>
    </source>
</evidence>
<feature type="region of interest" description="Disordered" evidence="1">
    <location>
        <begin position="52"/>
        <end position="74"/>
    </location>
</feature>
<feature type="compositionally biased region" description="Basic and acidic residues" evidence="1">
    <location>
        <begin position="261"/>
        <end position="280"/>
    </location>
</feature>
<dbReference type="EMBL" id="BAAAQN010000039">
    <property type="protein sequence ID" value="GAA2045498.1"/>
    <property type="molecule type" value="Genomic_DNA"/>
</dbReference>
<feature type="region of interest" description="Disordered" evidence="1">
    <location>
        <begin position="139"/>
        <end position="158"/>
    </location>
</feature>
<dbReference type="Proteomes" id="UP001500751">
    <property type="component" value="Unassembled WGS sequence"/>
</dbReference>
<protein>
    <submittedName>
        <fullName evidence="3">Uncharacterized protein</fullName>
    </submittedName>
</protein>
<evidence type="ECO:0000313" key="3">
    <source>
        <dbReference type="EMBL" id="GAA2045498.1"/>
    </source>
</evidence>
<feature type="signal peptide" evidence="2">
    <location>
        <begin position="1"/>
        <end position="27"/>
    </location>
</feature>
<dbReference type="RefSeq" id="WP_344668731.1">
    <property type="nucleotide sequence ID" value="NZ_BAAAQN010000039.1"/>
</dbReference>
<keyword evidence="2" id="KW-0732">Signal</keyword>
<accession>A0ABN2UXF4</accession>
<evidence type="ECO:0000313" key="4">
    <source>
        <dbReference type="Proteomes" id="UP001500751"/>
    </source>
</evidence>